<name>A0AAD7CS07_MYCRO</name>
<evidence type="ECO:0000256" key="1">
    <source>
        <dbReference type="SAM" id="MobiDB-lite"/>
    </source>
</evidence>
<proteinExistence type="predicted"/>
<feature type="compositionally biased region" description="Gly residues" evidence="1">
    <location>
        <begin position="403"/>
        <end position="414"/>
    </location>
</feature>
<accession>A0AAD7CS07</accession>
<feature type="region of interest" description="Disordered" evidence="1">
    <location>
        <begin position="159"/>
        <end position="290"/>
    </location>
</feature>
<dbReference type="EMBL" id="JARKIE010000259">
    <property type="protein sequence ID" value="KAJ7660542.1"/>
    <property type="molecule type" value="Genomic_DNA"/>
</dbReference>
<feature type="region of interest" description="Disordered" evidence="1">
    <location>
        <begin position="400"/>
        <end position="441"/>
    </location>
</feature>
<sequence>MGLETLDLLPAAQNEVETPELIEEEITDIEAWLHMACSSYKAMDFSRRLALHPSALSDAENTFFTASLADLRTPPAIWSMSASACVSRMRGSEDDPAPVQPGDDAQQQRLLLLVLHAQAERGIDRGLAFVQVASCYYYYLIALSAVSAVPAAPIPAKRSHEPLPPHARPLPRSARPPAAAPAQADLLGTAQSGATSASPPRRRASPHPREGHSTHTPPHSPVPAPPFTCTRSSPRRRTPCAAPRRSAPPPRRPHTSSTPPTALKITHMHNQKNPFRPTPPPRTSGAYTSSASAGLRTISFALVHAPHPPVHPQRRVSAFEAAYGAPPPAPPSMYAAHDGWRAASDSAPLRRPSGSSSYTSKLTCSPARERTASTSVLLLTLPKGLRRTLAGTGWVGAERGGDGVRGGGGGGGGYTMRNGRRGRKRGRGQGQGQGQGMGGAL</sequence>
<comment type="caution">
    <text evidence="2">The sequence shown here is derived from an EMBL/GenBank/DDBJ whole genome shotgun (WGS) entry which is preliminary data.</text>
</comment>
<feature type="compositionally biased region" description="Gly residues" evidence="1">
    <location>
        <begin position="428"/>
        <end position="441"/>
    </location>
</feature>
<evidence type="ECO:0000313" key="2">
    <source>
        <dbReference type="EMBL" id="KAJ7660542.1"/>
    </source>
</evidence>
<organism evidence="2 3">
    <name type="scientific">Mycena rosella</name>
    <name type="common">Pink bonnet</name>
    <name type="synonym">Agaricus rosellus</name>
    <dbReference type="NCBI Taxonomy" id="1033263"/>
    <lineage>
        <taxon>Eukaryota</taxon>
        <taxon>Fungi</taxon>
        <taxon>Dikarya</taxon>
        <taxon>Basidiomycota</taxon>
        <taxon>Agaricomycotina</taxon>
        <taxon>Agaricomycetes</taxon>
        <taxon>Agaricomycetidae</taxon>
        <taxon>Agaricales</taxon>
        <taxon>Marasmiineae</taxon>
        <taxon>Mycenaceae</taxon>
        <taxon>Mycena</taxon>
    </lineage>
</organism>
<gene>
    <name evidence="2" type="ORF">B0H17DRAFT_1144973</name>
</gene>
<dbReference type="AlphaFoldDB" id="A0AAD7CS07"/>
<feature type="compositionally biased region" description="Polar residues" evidence="1">
    <location>
        <begin position="353"/>
        <end position="363"/>
    </location>
</feature>
<feature type="compositionally biased region" description="Low complexity" evidence="1">
    <location>
        <begin position="170"/>
        <end position="199"/>
    </location>
</feature>
<dbReference type="Proteomes" id="UP001221757">
    <property type="component" value="Unassembled WGS sequence"/>
</dbReference>
<evidence type="ECO:0000313" key="3">
    <source>
        <dbReference type="Proteomes" id="UP001221757"/>
    </source>
</evidence>
<reference evidence="2" key="1">
    <citation type="submission" date="2023-03" db="EMBL/GenBank/DDBJ databases">
        <title>Massive genome expansion in bonnet fungi (Mycena s.s.) driven by repeated elements and novel gene families across ecological guilds.</title>
        <authorList>
            <consortium name="Lawrence Berkeley National Laboratory"/>
            <person name="Harder C.B."/>
            <person name="Miyauchi S."/>
            <person name="Viragh M."/>
            <person name="Kuo A."/>
            <person name="Thoen E."/>
            <person name="Andreopoulos B."/>
            <person name="Lu D."/>
            <person name="Skrede I."/>
            <person name="Drula E."/>
            <person name="Henrissat B."/>
            <person name="Morin E."/>
            <person name="Kohler A."/>
            <person name="Barry K."/>
            <person name="LaButti K."/>
            <person name="Morin E."/>
            <person name="Salamov A."/>
            <person name="Lipzen A."/>
            <person name="Mereny Z."/>
            <person name="Hegedus B."/>
            <person name="Baldrian P."/>
            <person name="Stursova M."/>
            <person name="Weitz H."/>
            <person name="Taylor A."/>
            <person name="Grigoriev I.V."/>
            <person name="Nagy L.G."/>
            <person name="Martin F."/>
            <person name="Kauserud H."/>
        </authorList>
    </citation>
    <scope>NUCLEOTIDE SEQUENCE</scope>
    <source>
        <strain evidence="2">CBHHK067</strain>
    </source>
</reference>
<protein>
    <submittedName>
        <fullName evidence="2">Uncharacterized protein</fullName>
    </submittedName>
</protein>
<feature type="region of interest" description="Disordered" evidence="1">
    <location>
        <begin position="344"/>
        <end position="366"/>
    </location>
</feature>
<feature type="compositionally biased region" description="Basic residues" evidence="1">
    <location>
        <begin position="418"/>
        <end position="427"/>
    </location>
</feature>
<keyword evidence="3" id="KW-1185">Reference proteome</keyword>